<accession>A0A517QMX8</accession>
<evidence type="ECO:0000313" key="2">
    <source>
        <dbReference type="Proteomes" id="UP000315724"/>
    </source>
</evidence>
<organism evidence="1 2">
    <name type="scientific">Thalassoglobus polymorphus</name>
    <dbReference type="NCBI Taxonomy" id="2527994"/>
    <lineage>
        <taxon>Bacteria</taxon>
        <taxon>Pseudomonadati</taxon>
        <taxon>Planctomycetota</taxon>
        <taxon>Planctomycetia</taxon>
        <taxon>Planctomycetales</taxon>
        <taxon>Planctomycetaceae</taxon>
        <taxon>Thalassoglobus</taxon>
    </lineage>
</organism>
<gene>
    <name evidence="1" type="ORF">Mal48_22470</name>
</gene>
<protein>
    <submittedName>
        <fullName evidence="1">Uncharacterized protein</fullName>
    </submittedName>
</protein>
<dbReference type="EMBL" id="CP036267">
    <property type="protein sequence ID" value="QDT32996.1"/>
    <property type="molecule type" value="Genomic_DNA"/>
</dbReference>
<keyword evidence="2" id="KW-1185">Reference proteome</keyword>
<sequence>MIPQGSGLVLQIVFEPIQDWPSRSASWRSVYEVRKVTIRQTASRKILFSTWMSMADRFHPLMGHQLCPIR</sequence>
<dbReference type="AlphaFoldDB" id="A0A517QMX8"/>
<proteinExistence type="predicted"/>
<dbReference type="KEGG" id="tpol:Mal48_22470"/>
<evidence type="ECO:0000313" key="1">
    <source>
        <dbReference type="EMBL" id="QDT32996.1"/>
    </source>
</evidence>
<dbReference type="Proteomes" id="UP000315724">
    <property type="component" value="Chromosome"/>
</dbReference>
<reference evidence="1 2" key="1">
    <citation type="submission" date="2019-02" db="EMBL/GenBank/DDBJ databases">
        <title>Deep-cultivation of Planctomycetes and their phenomic and genomic characterization uncovers novel biology.</title>
        <authorList>
            <person name="Wiegand S."/>
            <person name="Jogler M."/>
            <person name="Boedeker C."/>
            <person name="Pinto D."/>
            <person name="Vollmers J."/>
            <person name="Rivas-Marin E."/>
            <person name="Kohn T."/>
            <person name="Peeters S.H."/>
            <person name="Heuer A."/>
            <person name="Rast P."/>
            <person name="Oberbeckmann S."/>
            <person name="Bunk B."/>
            <person name="Jeske O."/>
            <person name="Meyerdierks A."/>
            <person name="Storesund J.E."/>
            <person name="Kallscheuer N."/>
            <person name="Luecker S."/>
            <person name="Lage O.M."/>
            <person name="Pohl T."/>
            <person name="Merkel B.J."/>
            <person name="Hornburger P."/>
            <person name="Mueller R.-W."/>
            <person name="Bruemmer F."/>
            <person name="Labrenz M."/>
            <person name="Spormann A.M."/>
            <person name="Op den Camp H."/>
            <person name="Overmann J."/>
            <person name="Amann R."/>
            <person name="Jetten M.S.M."/>
            <person name="Mascher T."/>
            <person name="Medema M.H."/>
            <person name="Devos D.P."/>
            <person name="Kaster A.-K."/>
            <person name="Ovreas L."/>
            <person name="Rohde M."/>
            <person name="Galperin M.Y."/>
            <person name="Jogler C."/>
        </authorList>
    </citation>
    <scope>NUCLEOTIDE SEQUENCE [LARGE SCALE GENOMIC DNA]</scope>
    <source>
        <strain evidence="1 2">Mal48</strain>
    </source>
</reference>
<name>A0A517QMX8_9PLAN</name>